<protein>
    <submittedName>
        <fullName evidence="2">Uncharacterized protein</fullName>
    </submittedName>
</protein>
<dbReference type="EMBL" id="CADEBD010000403">
    <property type="protein sequence ID" value="CAB3254146.1"/>
    <property type="molecule type" value="Genomic_DNA"/>
</dbReference>
<organism evidence="2 3">
    <name type="scientific">Arctia plantaginis</name>
    <name type="common">Wood tiger moth</name>
    <name type="synonym">Phalaena plantaginis</name>
    <dbReference type="NCBI Taxonomy" id="874455"/>
    <lineage>
        <taxon>Eukaryota</taxon>
        <taxon>Metazoa</taxon>
        <taxon>Ecdysozoa</taxon>
        <taxon>Arthropoda</taxon>
        <taxon>Hexapoda</taxon>
        <taxon>Insecta</taxon>
        <taxon>Pterygota</taxon>
        <taxon>Neoptera</taxon>
        <taxon>Endopterygota</taxon>
        <taxon>Lepidoptera</taxon>
        <taxon>Glossata</taxon>
        <taxon>Ditrysia</taxon>
        <taxon>Noctuoidea</taxon>
        <taxon>Erebidae</taxon>
        <taxon>Arctiinae</taxon>
        <taxon>Arctia</taxon>
    </lineage>
</organism>
<dbReference type="OrthoDB" id="7071878at2759"/>
<dbReference type="AlphaFoldDB" id="A0A8S1B7P3"/>
<feature type="region of interest" description="Disordered" evidence="1">
    <location>
        <begin position="60"/>
        <end position="139"/>
    </location>
</feature>
<evidence type="ECO:0000256" key="1">
    <source>
        <dbReference type="SAM" id="MobiDB-lite"/>
    </source>
</evidence>
<comment type="caution">
    <text evidence="2">The sequence shown here is derived from an EMBL/GenBank/DDBJ whole genome shotgun (WGS) entry which is preliminary data.</text>
</comment>
<dbReference type="Proteomes" id="UP000494256">
    <property type="component" value="Unassembled WGS sequence"/>
</dbReference>
<evidence type="ECO:0000313" key="3">
    <source>
        <dbReference type="Proteomes" id="UP000494256"/>
    </source>
</evidence>
<accession>A0A8S1B7P3</accession>
<sequence length="230" mass="26568">MRDAFLRLYKRVESNSSLPNHHWKNSVLLNFYIKYRTLVAGFEMSNQTANQIFSSDDEAGYQQQLKKPKDSKASSSSLTAKRSAVGESMNTEIKKKKKNKTTINPISASTRPTLHDLFGTDSDDEQEEETVGSTSGKKIPPLHSYYTRRVANSISKQIDENKKGKFYVEVKIYDHSERIAPINRWRHAIVTVKNRTNDGTLAWNHMKNFLKETHREFKHCPIDYVSSYFL</sequence>
<feature type="compositionally biased region" description="Low complexity" evidence="1">
    <location>
        <begin position="73"/>
        <end position="83"/>
    </location>
</feature>
<feature type="compositionally biased region" description="Acidic residues" evidence="1">
    <location>
        <begin position="121"/>
        <end position="130"/>
    </location>
</feature>
<gene>
    <name evidence="2" type="ORF">APLA_LOCUS14597</name>
</gene>
<proteinExistence type="predicted"/>
<evidence type="ECO:0000313" key="2">
    <source>
        <dbReference type="EMBL" id="CAB3254146.1"/>
    </source>
</evidence>
<reference evidence="2 3" key="1">
    <citation type="submission" date="2020-04" db="EMBL/GenBank/DDBJ databases">
        <authorList>
            <person name="Wallbank WR R."/>
            <person name="Pardo Diaz C."/>
            <person name="Kozak K."/>
            <person name="Martin S."/>
            <person name="Jiggins C."/>
            <person name="Moest M."/>
            <person name="Warren A I."/>
            <person name="Byers J.R.P. K."/>
            <person name="Montejo-Kovacevich G."/>
            <person name="Yen C E."/>
        </authorList>
    </citation>
    <scope>NUCLEOTIDE SEQUENCE [LARGE SCALE GENOMIC DNA]</scope>
</reference>
<name>A0A8S1B7P3_ARCPL</name>